<dbReference type="InterPro" id="IPR025496">
    <property type="entry name" value="DUF4387"/>
</dbReference>
<keyword evidence="3" id="KW-1185">Reference proteome</keyword>
<evidence type="ECO:0000313" key="3">
    <source>
        <dbReference type="Proteomes" id="UP000297225"/>
    </source>
</evidence>
<proteinExistence type="predicted"/>
<organism evidence="2 3">
    <name type="scientific">Porphyromonas levii</name>
    <dbReference type="NCBI Taxonomy" id="28114"/>
    <lineage>
        <taxon>Bacteria</taxon>
        <taxon>Pseudomonadati</taxon>
        <taxon>Bacteroidota</taxon>
        <taxon>Bacteroidia</taxon>
        <taxon>Bacteroidales</taxon>
        <taxon>Porphyromonadaceae</taxon>
        <taxon>Porphyromonas</taxon>
    </lineage>
</organism>
<name>A0A4Y8WQW8_9PORP</name>
<accession>A0A4Y8WQW8</accession>
<evidence type="ECO:0000313" key="2">
    <source>
        <dbReference type="EMBL" id="TFH95977.1"/>
    </source>
</evidence>
<evidence type="ECO:0000259" key="1">
    <source>
        <dbReference type="Pfam" id="PF14330"/>
    </source>
</evidence>
<feature type="domain" description="DUF4387" evidence="1">
    <location>
        <begin position="6"/>
        <end position="102"/>
    </location>
</feature>
<dbReference type="RefSeq" id="WP_018358128.1">
    <property type="nucleotide sequence ID" value="NZ_CP197400.1"/>
</dbReference>
<dbReference type="Proteomes" id="UP000297225">
    <property type="component" value="Unassembled WGS sequence"/>
</dbReference>
<dbReference type="STRING" id="1122973.GCA_000379925_00875"/>
<gene>
    <name evidence="2" type="ORF">E4P47_03320</name>
</gene>
<dbReference type="GeneID" id="66797527"/>
<sequence length="106" mass="11935">MKTYKLVDMASVIRSKNSGPYELTFDIIFKTFDDYNFFKEHKPIDAATVARLYGIPEENVLHVIYFDPAKAVKATIKRPIPSGALGETDVYGAQQHAPLMSFTFDA</sequence>
<protein>
    <submittedName>
        <fullName evidence="2">DUF4387 domain-containing protein</fullName>
    </submittedName>
</protein>
<comment type="caution">
    <text evidence="2">The sequence shown here is derived from an EMBL/GenBank/DDBJ whole genome shotgun (WGS) entry which is preliminary data.</text>
</comment>
<dbReference type="Pfam" id="PF14330">
    <property type="entry name" value="DUF4387"/>
    <property type="match status" value="1"/>
</dbReference>
<reference evidence="2 3" key="1">
    <citation type="submission" date="2019-03" db="EMBL/GenBank/DDBJ databases">
        <title>Porphyromonas levii Isolated from the Uterus of Dairy Cows.</title>
        <authorList>
            <person name="Francis A.M."/>
        </authorList>
    </citation>
    <scope>NUCLEOTIDE SEQUENCE [LARGE SCALE GENOMIC DNA]</scope>
    <source>
        <strain evidence="2 3">AF5678</strain>
    </source>
</reference>
<dbReference type="OrthoDB" id="9796125at2"/>
<dbReference type="AlphaFoldDB" id="A0A4Y8WQW8"/>
<dbReference type="EMBL" id="SPNC01000032">
    <property type="protein sequence ID" value="TFH95977.1"/>
    <property type="molecule type" value="Genomic_DNA"/>
</dbReference>